<sequence>MKFLPLVLACLLSYPAFVEAAPEPAGTTSAVAADEAATTQIRAVIEAFRTAIINRDQPAFERLFLHEHITWQPVTGDAALQRIRQKSPTAQKLKVDANRTPYSFIAGIVASKNSSEETFDNVKIDTDGDLASVVFDYAFLSNGKETNHGKEAWHLLRTQDGWKIASVVWSVNLKPAPAN</sequence>
<evidence type="ECO:0000313" key="3">
    <source>
        <dbReference type="Proteomes" id="UP001267878"/>
    </source>
</evidence>
<dbReference type="RefSeq" id="WP_310051407.1">
    <property type="nucleotide sequence ID" value="NZ_JAVDVW010000001.1"/>
</dbReference>
<evidence type="ECO:0000313" key="2">
    <source>
        <dbReference type="EMBL" id="MDR7098002.1"/>
    </source>
</evidence>
<protein>
    <submittedName>
        <fullName evidence="2">Ketosteroid isomerase-like protein</fullName>
    </submittedName>
</protein>
<dbReference type="Proteomes" id="UP001267878">
    <property type="component" value="Unassembled WGS sequence"/>
</dbReference>
<name>A0ABU1VKK8_9GAMM</name>
<feature type="chain" id="PRO_5045252793" evidence="1">
    <location>
        <begin position="21"/>
        <end position="179"/>
    </location>
</feature>
<feature type="signal peptide" evidence="1">
    <location>
        <begin position="1"/>
        <end position="20"/>
    </location>
</feature>
<keyword evidence="1" id="KW-0732">Signal</keyword>
<comment type="caution">
    <text evidence="2">The sequence shown here is derived from an EMBL/GenBank/DDBJ whole genome shotgun (WGS) entry which is preliminary data.</text>
</comment>
<accession>A0ABU1VKK8</accession>
<evidence type="ECO:0000256" key="1">
    <source>
        <dbReference type="SAM" id="SignalP"/>
    </source>
</evidence>
<dbReference type="EMBL" id="JAVDVW010000001">
    <property type="protein sequence ID" value="MDR7098002.1"/>
    <property type="molecule type" value="Genomic_DNA"/>
</dbReference>
<dbReference type="SUPFAM" id="SSF54427">
    <property type="entry name" value="NTF2-like"/>
    <property type="match status" value="1"/>
</dbReference>
<gene>
    <name evidence="2" type="ORF">J2X04_000349</name>
</gene>
<dbReference type="Gene3D" id="3.10.450.50">
    <property type="match status" value="1"/>
</dbReference>
<organism evidence="2 3">
    <name type="scientific">Agrilutibacter niabensis</name>
    <dbReference type="NCBI Taxonomy" id="380628"/>
    <lineage>
        <taxon>Bacteria</taxon>
        <taxon>Pseudomonadati</taxon>
        <taxon>Pseudomonadota</taxon>
        <taxon>Gammaproteobacteria</taxon>
        <taxon>Lysobacterales</taxon>
        <taxon>Lysobacteraceae</taxon>
        <taxon>Agrilutibacter</taxon>
    </lineage>
</organism>
<keyword evidence="3" id="KW-1185">Reference proteome</keyword>
<proteinExistence type="predicted"/>
<reference evidence="2 3" key="1">
    <citation type="submission" date="2023-07" db="EMBL/GenBank/DDBJ databases">
        <title>Sorghum-associated microbial communities from plants grown in Nebraska, USA.</title>
        <authorList>
            <person name="Schachtman D."/>
        </authorList>
    </citation>
    <scope>NUCLEOTIDE SEQUENCE [LARGE SCALE GENOMIC DNA]</scope>
    <source>
        <strain evidence="2 3">BE187</strain>
    </source>
</reference>
<dbReference type="InterPro" id="IPR032710">
    <property type="entry name" value="NTF2-like_dom_sf"/>
</dbReference>